<dbReference type="Pfam" id="PF13549">
    <property type="entry name" value="ATP-grasp_5"/>
    <property type="match status" value="1"/>
</dbReference>
<gene>
    <name evidence="1" type="ORF">PFLG_01033</name>
</gene>
<name>A0A0L0CZY5_PLAFA</name>
<organism evidence="1 2">
    <name type="scientific">Plasmodium falciparum RAJ116</name>
    <dbReference type="NCBI Taxonomy" id="580058"/>
    <lineage>
        <taxon>Eukaryota</taxon>
        <taxon>Sar</taxon>
        <taxon>Alveolata</taxon>
        <taxon>Apicomplexa</taxon>
        <taxon>Aconoidasida</taxon>
        <taxon>Haemosporida</taxon>
        <taxon>Plasmodiidae</taxon>
        <taxon>Plasmodium</taxon>
        <taxon>Plasmodium (Laverania)</taxon>
    </lineage>
</organism>
<proteinExistence type="predicted"/>
<reference evidence="2" key="2">
    <citation type="submission" date="2015-07" db="EMBL/GenBank/DDBJ databases">
        <title>The genome sequence of Plasmodium falciparum RAJ116.</title>
        <authorList>
            <consortium name="The Broad Institute Genome Sequencing Platform"/>
            <person name="Volkman S.K."/>
            <person name="Neafsey D.E."/>
            <person name="Dash A.P."/>
            <person name="Chitnis C.E."/>
            <person name="Hartl D.L."/>
            <person name="Young S.K."/>
            <person name="Kodira C.D."/>
            <person name="Zeng Q."/>
            <person name="Koehrsen M."/>
            <person name="Godfrey P."/>
            <person name="Alvarado L."/>
            <person name="Berlin A."/>
            <person name="Borenstein D."/>
            <person name="Chen Z."/>
            <person name="Engels R."/>
            <person name="Freedman E."/>
            <person name="Gellesch M."/>
            <person name="Goldberg J."/>
            <person name="Griggs A."/>
            <person name="Gujja S."/>
            <person name="Heiman D."/>
            <person name="Hepburn T."/>
            <person name="Howarth C."/>
            <person name="Jen D."/>
            <person name="Larson L."/>
            <person name="Lewis B."/>
            <person name="Mehta T."/>
            <person name="Park D."/>
            <person name="Pearson M."/>
            <person name="Roberts A."/>
            <person name="Saif S."/>
            <person name="Shea T."/>
            <person name="Shenoy N."/>
            <person name="Sisk P."/>
            <person name="Stolte C."/>
            <person name="Sykes S."/>
            <person name="Walk T."/>
            <person name="White J."/>
            <person name="Yandava C."/>
            <person name="Wirth D.F."/>
            <person name="Nusbaum C."/>
            <person name="Birren B."/>
        </authorList>
    </citation>
    <scope>NUCLEOTIDE SEQUENCE [LARGE SCALE GENOMIC DNA]</scope>
    <source>
        <strain evidence="2">RAJ116</strain>
    </source>
</reference>
<accession>A0A0L0CZY5</accession>
<evidence type="ECO:0000313" key="2">
    <source>
        <dbReference type="Proteomes" id="UP000054566"/>
    </source>
</evidence>
<feature type="non-terminal residue" evidence="1">
    <location>
        <position position="256"/>
    </location>
</feature>
<sequence length="256" mass="30236">MSKLITTIVKFSELILDLLPYINECDINPLYVCGDKIIALDARFTLRKNNITDKQENIYYDTFSKIYPIDFISFNDKKKNDSNFLEGSNNINVSNNIPNETTLNSSLDKIDSITRCIHSYDFKLIHKFCIDNYKELHNSTFFYTDVDSIKSELFSYELCNCDYDLYNVILYFNNKQINGLMKIEKRNDNNHCYIYAKDNSTFYILIQKLNIQATKQNDKHNYVYLKPNSPYIQDLQSRKYNLEHTSKEVSCYKSNN</sequence>
<dbReference type="EMBL" id="GG664328">
    <property type="protein sequence ID" value="KNC36954.1"/>
    <property type="molecule type" value="Genomic_DNA"/>
</dbReference>
<dbReference type="Gene3D" id="3.30.470.20">
    <property type="entry name" value="ATP-grasp fold, B domain"/>
    <property type="match status" value="1"/>
</dbReference>
<dbReference type="Proteomes" id="UP000054566">
    <property type="component" value="Unassembled WGS sequence"/>
</dbReference>
<protein>
    <submittedName>
        <fullName evidence="1">Acetyl CoA synthetase</fullName>
    </submittedName>
</protein>
<dbReference type="AlphaFoldDB" id="A0A0L0CZY5"/>
<evidence type="ECO:0000313" key="1">
    <source>
        <dbReference type="EMBL" id="KNC36954.1"/>
    </source>
</evidence>
<reference evidence="2" key="1">
    <citation type="submission" date="2015-07" db="EMBL/GenBank/DDBJ databases">
        <title>Annotation of Plasmodium falciparum RAJ116.</title>
        <authorList>
            <consortium name="The Broad Institute Genome Sequencing Platform"/>
            <person name="Volkman S.K."/>
            <person name="Neafsey D.E."/>
            <person name="Dash A.P."/>
            <person name="Chitnis C.E."/>
            <person name="Hartl D.L."/>
            <person name="Young S.K."/>
            <person name="Zeng Q."/>
            <person name="Koehrsen M."/>
            <person name="Alvarado L."/>
            <person name="Berlin A."/>
            <person name="Borenstein D."/>
            <person name="Chapman S.B."/>
            <person name="Chen Z."/>
            <person name="Engels R."/>
            <person name="Freedman E."/>
            <person name="Gellesch M."/>
            <person name="Goldberg J."/>
            <person name="Griggs A."/>
            <person name="Gujja S."/>
            <person name="Heilman E.R."/>
            <person name="Heiman D.I."/>
            <person name="Howarth C."/>
            <person name="Jen D."/>
            <person name="Larson L."/>
            <person name="Mehta T."/>
            <person name="Neiman D."/>
            <person name="Park D."/>
            <person name="Pearson M."/>
            <person name="Roberts A."/>
            <person name="Saif S."/>
            <person name="Shea T."/>
            <person name="Shenoy N."/>
            <person name="Sisk P."/>
            <person name="Stolte C."/>
            <person name="Sykes S."/>
            <person name="Walk T."/>
            <person name="White J."/>
            <person name="Yandava C."/>
            <person name="Haas B."/>
            <person name="Henn M.R."/>
            <person name="Nusbaum C."/>
            <person name="Birren B."/>
        </authorList>
    </citation>
    <scope>NUCLEOTIDE SEQUENCE [LARGE SCALE GENOMIC DNA]</scope>
    <source>
        <strain evidence="2">RAJ116</strain>
    </source>
</reference>